<keyword evidence="3" id="KW-0677">Repeat</keyword>
<evidence type="ECO:0000256" key="5">
    <source>
        <dbReference type="ARBA" id="ARBA00023043"/>
    </source>
</evidence>
<dbReference type="SUPFAM" id="SSF48403">
    <property type="entry name" value="Ankyrin repeat"/>
    <property type="match status" value="1"/>
</dbReference>
<feature type="transmembrane region" description="Helical" evidence="9">
    <location>
        <begin position="705"/>
        <end position="726"/>
    </location>
</feature>
<keyword evidence="6 9" id="KW-0472">Membrane</keyword>
<dbReference type="SMART" id="SM00248">
    <property type="entry name" value="ANK"/>
    <property type="match status" value="8"/>
</dbReference>
<feature type="repeat" description="ANK" evidence="7">
    <location>
        <begin position="266"/>
        <end position="287"/>
    </location>
</feature>
<reference evidence="12" key="1">
    <citation type="journal article" date="2019" name="Nat. Commun.">
        <title>The genome of broomcorn millet.</title>
        <authorList>
            <person name="Zou C."/>
            <person name="Miki D."/>
            <person name="Li D."/>
            <person name="Tang Q."/>
            <person name="Xiao L."/>
            <person name="Rajput S."/>
            <person name="Deng P."/>
            <person name="Jia W."/>
            <person name="Huang R."/>
            <person name="Zhang M."/>
            <person name="Sun Y."/>
            <person name="Hu J."/>
            <person name="Fu X."/>
            <person name="Schnable P.S."/>
            <person name="Li F."/>
            <person name="Zhang H."/>
            <person name="Feng B."/>
            <person name="Zhu X."/>
            <person name="Liu R."/>
            <person name="Schnable J.C."/>
            <person name="Zhu J.-K."/>
            <person name="Zhang H."/>
        </authorList>
    </citation>
    <scope>NUCLEOTIDE SEQUENCE [LARGE SCALE GENOMIC DNA]</scope>
</reference>
<dbReference type="PANTHER" id="PTHR24186">
    <property type="entry name" value="PROTEIN PHOSPHATASE 1 REGULATORY SUBUNIT"/>
    <property type="match status" value="1"/>
</dbReference>
<keyword evidence="5 7" id="KW-0040">ANK repeat</keyword>
<comment type="caution">
    <text evidence="11">The sequence shown here is derived from an EMBL/GenBank/DDBJ whole genome shotgun (WGS) entry which is preliminary data.</text>
</comment>
<dbReference type="Gene3D" id="1.25.40.20">
    <property type="entry name" value="Ankyrin repeat-containing domain"/>
    <property type="match status" value="3"/>
</dbReference>
<evidence type="ECO:0000256" key="3">
    <source>
        <dbReference type="ARBA" id="ARBA00022737"/>
    </source>
</evidence>
<evidence type="ECO:0000313" key="11">
    <source>
        <dbReference type="EMBL" id="RLN09550.1"/>
    </source>
</evidence>
<keyword evidence="4 9" id="KW-1133">Transmembrane helix</keyword>
<feature type="compositionally biased region" description="Low complexity" evidence="8">
    <location>
        <begin position="157"/>
        <end position="170"/>
    </location>
</feature>
<evidence type="ECO:0000256" key="2">
    <source>
        <dbReference type="ARBA" id="ARBA00022692"/>
    </source>
</evidence>
<evidence type="ECO:0000313" key="12">
    <source>
        <dbReference type="Proteomes" id="UP000275267"/>
    </source>
</evidence>
<dbReference type="Pfam" id="PF12796">
    <property type="entry name" value="Ank_2"/>
    <property type="match status" value="1"/>
</dbReference>
<dbReference type="GO" id="GO:0005886">
    <property type="term" value="C:plasma membrane"/>
    <property type="evidence" value="ECO:0007669"/>
    <property type="project" value="TreeGrafter"/>
</dbReference>
<keyword evidence="12" id="KW-1185">Reference proteome</keyword>
<protein>
    <submittedName>
        <fullName evidence="11">Ankyrin-like protein</fullName>
    </submittedName>
</protein>
<gene>
    <name evidence="11" type="ORF">C2845_PM11G19120</name>
</gene>
<comment type="subcellular location">
    <subcellularLocation>
        <location evidence="1">Membrane</location>
        <topology evidence="1">Multi-pass membrane protein</topology>
    </subcellularLocation>
</comment>
<feature type="region of interest" description="Disordered" evidence="8">
    <location>
        <begin position="747"/>
        <end position="775"/>
    </location>
</feature>
<dbReference type="InterPro" id="IPR002110">
    <property type="entry name" value="Ankyrin_rpt"/>
</dbReference>
<feature type="region of interest" description="Disordered" evidence="8">
    <location>
        <begin position="141"/>
        <end position="173"/>
    </location>
</feature>
<feature type="domain" description="PGG" evidence="10">
    <location>
        <begin position="609"/>
        <end position="721"/>
    </location>
</feature>
<dbReference type="Pfam" id="PF13857">
    <property type="entry name" value="Ank_5"/>
    <property type="match status" value="1"/>
</dbReference>
<feature type="transmembrane region" description="Helical" evidence="9">
    <location>
        <begin position="656"/>
        <end position="684"/>
    </location>
</feature>
<dbReference type="PROSITE" id="PS50297">
    <property type="entry name" value="ANK_REP_REGION"/>
    <property type="match status" value="1"/>
</dbReference>
<organism evidence="11 12">
    <name type="scientific">Panicum miliaceum</name>
    <name type="common">Proso millet</name>
    <name type="synonym">Broomcorn millet</name>
    <dbReference type="NCBI Taxonomy" id="4540"/>
    <lineage>
        <taxon>Eukaryota</taxon>
        <taxon>Viridiplantae</taxon>
        <taxon>Streptophyta</taxon>
        <taxon>Embryophyta</taxon>
        <taxon>Tracheophyta</taxon>
        <taxon>Spermatophyta</taxon>
        <taxon>Magnoliopsida</taxon>
        <taxon>Liliopsida</taxon>
        <taxon>Poales</taxon>
        <taxon>Poaceae</taxon>
        <taxon>PACMAD clade</taxon>
        <taxon>Panicoideae</taxon>
        <taxon>Panicodae</taxon>
        <taxon>Paniceae</taxon>
        <taxon>Panicinae</taxon>
        <taxon>Panicum</taxon>
        <taxon>Panicum sect. Panicum</taxon>
    </lineage>
</organism>
<dbReference type="Pfam" id="PF13962">
    <property type="entry name" value="PGG"/>
    <property type="match status" value="1"/>
</dbReference>
<dbReference type="PROSITE" id="PS50088">
    <property type="entry name" value="ANK_REPEAT"/>
    <property type="match status" value="2"/>
</dbReference>
<sequence>MVAKPANLLMASDPDGCEQLKRLVNGEDATTMVVVLAKTEEQDSCVNKEEEESKPRMDPRLLMALRTGNLAMLEQLLTDDGQQRQAVGSNGEEGTWNDPSIRAGTADTSSLRVGVVAAPATGHGLRNGNAGIFSSKELDDYGPANSGEDAHHHKFSRGSSSGGNSNAGGADNTPPLLLNGVTFDSEGDSALHVLAAAGDTKQYLKCAEIIYGRAKHLLQEINKEDTPVHCAARAGNRNMVSCLIEMAASENNGAVRHELLRKRNKIGDTSLHSAIRSGNIQLIQMLIWEDPELACIPYDGTSPLYLAISASELCLHCVLQSFQISYGFSTSGPNGQNVLHTAVFRDVVSGKALRDVLEWLPIPSRNQLVEQADKDGNTPLHYAASKDIWGKSLSTLFLGIVVGLHIVYPFCIVRRMSKEGPTKLLIQASKSSLFKPDNEGSYPIHVAAASGRTKAVVVMLESFPSCAALRDRRGRTFLHVAAEKNKWIIVGYASQSHYPEVRSVLNMQDNNGNTALHLAVEGGNQWVFSYLFRNRGVGLDLSNKDGLTAIDLAWRKIPEKGRFYHRMNPRFFIFRVLVLVRARGIISRTDKFFKEDISKIDEGRLSDNVTKGSQVMGILAGLVTSVTFAAASKLPGGYRAHGDGNNGETPILAGRYAFDAFIIAIALTFICSLLATIGLIYSGFDAVDFTIRMLYFNRSNRLLQSSARSLAVAFGLGIYLVMFPVAPKIAISVCVIVFEHYSDTYHTDETRTPGSSSPPNTPLRTYGSYSPYISG</sequence>
<dbReference type="Proteomes" id="UP000275267">
    <property type="component" value="Unassembled WGS sequence"/>
</dbReference>
<keyword evidence="2 9" id="KW-0812">Transmembrane</keyword>
<feature type="repeat" description="ANK" evidence="7">
    <location>
        <begin position="511"/>
        <end position="544"/>
    </location>
</feature>
<dbReference type="OrthoDB" id="1847170at2759"/>
<dbReference type="AlphaFoldDB" id="A0A3L6RVT9"/>
<evidence type="ECO:0000256" key="1">
    <source>
        <dbReference type="ARBA" id="ARBA00004141"/>
    </source>
</evidence>
<evidence type="ECO:0000256" key="6">
    <source>
        <dbReference type="ARBA" id="ARBA00023136"/>
    </source>
</evidence>
<dbReference type="STRING" id="4540.A0A3L6RVT9"/>
<evidence type="ECO:0000256" key="9">
    <source>
        <dbReference type="SAM" id="Phobius"/>
    </source>
</evidence>
<evidence type="ECO:0000256" key="8">
    <source>
        <dbReference type="SAM" id="MobiDB-lite"/>
    </source>
</evidence>
<dbReference type="InterPro" id="IPR026961">
    <property type="entry name" value="PGG_dom"/>
</dbReference>
<dbReference type="PANTHER" id="PTHR24186:SF50">
    <property type="entry name" value="ANKYRIN REPEAT-CONTAINING PROTEIN ITN1-LIKE ISOFORM X1"/>
    <property type="match status" value="1"/>
</dbReference>
<evidence type="ECO:0000256" key="7">
    <source>
        <dbReference type="PROSITE-ProRule" id="PRU00023"/>
    </source>
</evidence>
<evidence type="ECO:0000259" key="10">
    <source>
        <dbReference type="Pfam" id="PF13962"/>
    </source>
</evidence>
<name>A0A3L6RVT9_PANMI</name>
<dbReference type="EMBL" id="PQIB02000007">
    <property type="protein sequence ID" value="RLN09550.1"/>
    <property type="molecule type" value="Genomic_DNA"/>
</dbReference>
<evidence type="ECO:0000256" key="4">
    <source>
        <dbReference type="ARBA" id="ARBA00022989"/>
    </source>
</evidence>
<proteinExistence type="predicted"/>
<accession>A0A3L6RVT9</accession>
<dbReference type="InterPro" id="IPR036770">
    <property type="entry name" value="Ankyrin_rpt-contain_sf"/>
</dbReference>